<keyword evidence="3" id="KW-1185">Reference proteome</keyword>
<feature type="domain" description="Endonuclease/exonuclease/phosphatase" evidence="1">
    <location>
        <begin position="169"/>
        <end position="362"/>
    </location>
</feature>
<dbReference type="SUPFAM" id="SSF56219">
    <property type="entry name" value="DNase I-like"/>
    <property type="match status" value="1"/>
</dbReference>
<protein>
    <submittedName>
        <fullName evidence="2">Endonuclease/exonuclease/phosphatase family protein</fullName>
    </submittedName>
</protein>
<evidence type="ECO:0000259" key="1">
    <source>
        <dbReference type="Pfam" id="PF19580"/>
    </source>
</evidence>
<keyword evidence="2" id="KW-0540">Nuclease</keyword>
<gene>
    <name evidence="2" type="ORF">ACFSR3_08605</name>
</gene>
<name>A0ABW5NUT5_9FLAO</name>
<dbReference type="Pfam" id="PF19580">
    <property type="entry name" value="Exo_endo_phos_3"/>
    <property type="match status" value="2"/>
</dbReference>
<dbReference type="PANTHER" id="PTHR42834:SF1">
    <property type="entry name" value="ENDONUCLEASE_EXONUCLEASE_PHOSPHATASE FAMILY PROTEIN (AFU_ORTHOLOGUE AFUA_3G09210)"/>
    <property type="match status" value="1"/>
</dbReference>
<dbReference type="Proteomes" id="UP001597480">
    <property type="component" value="Unassembled WGS sequence"/>
</dbReference>
<organism evidence="2 3">
    <name type="scientific">Flavobacterium suzhouense</name>
    <dbReference type="NCBI Taxonomy" id="1529638"/>
    <lineage>
        <taxon>Bacteria</taxon>
        <taxon>Pseudomonadati</taxon>
        <taxon>Bacteroidota</taxon>
        <taxon>Flavobacteriia</taxon>
        <taxon>Flavobacteriales</taxon>
        <taxon>Flavobacteriaceae</taxon>
        <taxon>Flavobacterium</taxon>
    </lineage>
</organism>
<reference evidence="3" key="1">
    <citation type="journal article" date="2019" name="Int. J. Syst. Evol. Microbiol.">
        <title>The Global Catalogue of Microorganisms (GCM) 10K type strain sequencing project: providing services to taxonomists for standard genome sequencing and annotation.</title>
        <authorList>
            <consortium name="The Broad Institute Genomics Platform"/>
            <consortium name="The Broad Institute Genome Sequencing Center for Infectious Disease"/>
            <person name="Wu L."/>
            <person name="Ma J."/>
        </authorList>
    </citation>
    <scope>NUCLEOTIDE SEQUENCE [LARGE SCALE GENOMIC DNA]</scope>
    <source>
        <strain evidence="3">KCTC 42107</strain>
    </source>
</reference>
<comment type="caution">
    <text evidence="2">The sequence shown here is derived from an EMBL/GenBank/DDBJ whole genome shotgun (WGS) entry which is preliminary data.</text>
</comment>
<dbReference type="InterPro" id="IPR005135">
    <property type="entry name" value="Endo/exonuclease/phosphatase"/>
</dbReference>
<dbReference type="InterPro" id="IPR036691">
    <property type="entry name" value="Endo/exonu/phosph_ase_sf"/>
</dbReference>
<keyword evidence="2" id="KW-0255">Endonuclease</keyword>
<evidence type="ECO:0000313" key="3">
    <source>
        <dbReference type="Proteomes" id="UP001597480"/>
    </source>
</evidence>
<feature type="domain" description="Endonuclease/exonuclease/phosphatase" evidence="1">
    <location>
        <begin position="29"/>
        <end position="145"/>
    </location>
</feature>
<sequence>MIKNYLTLAFVISTLFGLKAQEKQFKVHTIAFYNVENFYDTINDPKTNDDEWVYTAKNFRKKVNNLAKVISLIGTDENPNSPTVIGLAEIENRRVLEALVKDPQLASKDYGIVQFDSPDRRGIDTALLYQKKHFKPTSFINIPLYIYDDFAKPDSKKAAVASLDKVDSEDNSEADSESKRIYTRDQLLVTGLLDGEEVSFIVNHWPSRRGGEAASSHLREAAAALNVKTIDSLYKINPDLKLITMGDLNDGPYNKSIKKVLGAKGKKEDVKAHGMFNPMEQMSKDGVGTLAYRDAWDLFDQIIITEPLIRKDYTTYRYWKGGVFKKPYLLQSSGQYKGYPNRNWNGDIGYSDHLPVYVYLIKQK</sequence>
<dbReference type="Gene3D" id="3.60.10.10">
    <property type="entry name" value="Endonuclease/exonuclease/phosphatase"/>
    <property type="match status" value="1"/>
</dbReference>
<dbReference type="RefSeq" id="WP_379820608.1">
    <property type="nucleotide sequence ID" value="NZ_JBHUMD010000012.1"/>
</dbReference>
<dbReference type="EMBL" id="JBHUMD010000012">
    <property type="protein sequence ID" value="MFD2602115.1"/>
    <property type="molecule type" value="Genomic_DNA"/>
</dbReference>
<dbReference type="PANTHER" id="PTHR42834">
    <property type="entry name" value="ENDONUCLEASE/EXONUCLEASE/PHOSPHATASE FAMILY PROTEIN (AFU_ORTHOLOGUE AFUA_3G09210)"/>
    <property type="match status" value="1"/>
</dbReference>
<dbReference type="GO" id="GO:0004519">
    <property type="term" value="F:endonuclease activity"/>
    <property type="evidence" value="ECO:0007669"/>
    <property type="project" value="UniProtKB-KW"/>
</dbReference>
<proteinExistence type="predicted"/>
<evidence type="ECO:0000313" key="2">
    <source>
        <dbReference type="EMBL" id="MFD2602115.1"/>
    </source>
</evidence>
<accession>A0ABW5NUT5</accession>
<keyword evidence="2" id="KW-0378">Hydrolase</keyword>